<reference evidence="1" key="1">
    <citation type="submission" date="2024-04" db="EMBL/GenBank/DDBJ databases">
        <authorList>
            <consortium name="Molecular Ecology Group"/>
        </authorList>
    </citation>
    <scope>NUCLEOTIDE SEQUENCE</scope>
</reference>
<keyword evidence="2" id="KW-1185">Reference proteome</keyword>
<gene>
    <name evidence="1" type="ORF">LPLAT_LOCUS6275</name>
</gene>
<proteinExistence type="predicted"/>
<dbReference type="Proteomes" id="UP001497644">
    <property type="component" value="Chromosome 2"/>
</dbReference>
<evidence type="ECO:0000313" key="1">
    <source>
        <dbReference type="EMBL" id="CAL1680212.1"/>
    </source>
</evidence>
<name>A0AAV2NJ57_9HYME</name>
<dbReference type="AlphaFoldDB" id="A0AAV2NJ57"/>
<dbReference type="EMBL" id="OZ034825">
    <property type="protein sequence ID" value="CAL1680212.1"/>
    <property type="molecule type" value="Genomic_DNA"/>
</dbReference>
<sequence>MRAIDCISAKSAPGVGNAYDLAQTCAEEFQRGMGLVNSTLVSNRGLNPLHTAVTKDLPRSSTGAHNITVQTILT</sequence>
<protein>
    <submittedName>
        <fullName evidence="1">Uncharacterized protein</fullName>
    </submittedName>
</protein>
<evidence type="ECO:0000313" key="2">
    <source>
        <dbReference type="Proteomes" id="UP001497644"/>
    </source>
</evidence>
<organism evidence="1 2">
    <name type="scientific">Lasius platythorax</name>
    <dbReference type="NCBI Taxonomy" id="488582"/>
    <lineage>
        <taxon>Eukaryota</taxon>
        <taxon>Metazoa</taxon>
        <taxon>Ecdysozoa</taxon>
        <taxon>Arthropoda</taxon>
        <taxon>Hexapoda</taxon>
        <taxon>Insecta</taxon>
        <taxon>Pterygota</taxon>
        <taxon>Neoptera</taxon>
        <taxon>Endopterygota</taxon>
        <taxon>Hymenoptera</taxon>
        <taxon>Apocrita</taxon>
        <taxon>Aculeata</taxon>
        <taxon>Formicoidea</taxon>
        <taxon>Formicidae</taxon>
        <taxon>Formicinae</taxon>
        <taxon>Lasius</taxon>
        <taxon>Lasius</taxon>
    </lineage>
</organism>
<accession>A0AAV2NJ57</accession>